<feature type="chain" id="PRO_5045240736" evidence="1">
    <location>
        <begin position="20"/>
        <end position="160"/>
    </location>
</feature>
<evidence type="ECO:0000313" key="3">
    <source>
        <dbReference type="Proteomes" id="UP001480595"/>
    </source>
</evidence>
<feature type="signal peptide" evidence="1">
    <location>
        <begin position="1"/>
        <end position="19"/>
    </location>
</feature>
<dbReference type="EMBL" id="JAQQWL010000003">
    <property type="protein sequence ID" value="KAK8079027.1"/>
    <property type="molecule type" value="Genomic_DNA"/>
</dbReference>
<name>A0ABR1W7I7_9PEZI</name>
<organism evidence="2 3">
    <name type="scientific">Apiospora phragmitis</name>
    <dbReference type="NCBI Taxonomy" id="2905665"/>
    <lineage>
        <taxon>Eukaryota</taxon>
        <taxon>Fungi</taxon>
        <taxon>Dikarya</taxon>
        <taxon>Ascomycota</taxon>
        <taxon>Pezizomycotina</taxon>
        <taxon>Sordariomycetes</taxon>
        <taxon>Xylariomycetidae</taxon>
        <taxon>Amphisphaeriales</taxon>
        <taxon>Apiosporaceae</taxon>
        <taxon>Apiospora</taxon>
    </lineage>
</organism>
<dbReference type="Proteomes" id="UP001480595">
    <property type="component" value="Unassembled WGS sequence"/>
</dbReference>
<reference evidence="2 3" key="1">
    <citation type="submission" date="2023-01" db="EMBL/GenBank/DDBJ databases">
        <title>Analysis of 21 Apiospora genomes using comparative genomics revels a genus with tremendous synthesis potential of carbohydrate active enzymes and secondary metabolites.</title>
        <authorList>
            <person name="Sorensen T."/>
        </authorList>
    </citation>
    <scope>NUCLEOTIDE SEQUENCE [LARGE SCALE GENOMIC DNA]</scope>
    <source>
        <strain evidence="2 3">CBS 135458</strain>
    </source>
</reference>
<comment type="caution">
    <text evidence="2">The sequence shown here is derived from an EMBL/GenBank/DDBJ whole genome shotgun (WGS) entry which is preliminary data.</text>
</comment>
<evidence type="ECO:0000313" key="2">
    <source>
        <dbReference type="EMBL" id="KAK8079027.1"/>
    </source>
</evidence>
<accession>A0ABR1W7I7</accession>
<dbReference type="GeneID" id="92087306"/>
<dbReference type="RefSeq" id="XP_066720098.1">
    <property type="nucleotide sequence ID" value="XM_066854243.1"/>
</dbReference>
<keyword evidence="3" id="KW-1185">Reference proteome</keyword>
<keyword evidence="1" id="KW-0732">Signal</keyword>
<gene>
    <name evidence="2" type="ORF">PG994_002834</name>
</gene>
<proteinExistence type="predicted"/>
<sequence length="160" mass="17713">MRFTLLATFLAAASAPAACAPQHNGAIAEQQHSNMTEIEFVDEADKTTFQTRLCNKGRRPRKYRVWQGVDYLAKIEHERPIVSVGCGPAPVSCSFDAAIWLCGSTYERIELRNFGVVAAGAAVVLRECSFRNNERVSGEAYVPDRFGAWYVKVTQPDGHC</sequence>
<evidence type="ECO:0000256" key="1">
    <source>
        <dbReference type="SAM" id="SignalP"/>
    </source>
</evidence>
<protein>
    <submittedName>
        <fullName evidence="2">Uncharacterized protein</fullName>
    </submittedName>
</protein>